<keyword evidence="23" id="KW-1185">Reference proteome</keyword>
<evidence type="ECO:0000256" key="2">
    <source>
        <dbReference type="ARBA" id="ARBA00004947"/>
    </source>
</evidence>
<sequence length="768" mass="83734">MRIGLGILLTGLLLASSLKKKSLSTSGRLAATFVGLGTFTNDNLMFTSTLLIFFISSSFWTKYGASIKKKIDADYVEGGQRNAAQVLCNGLIGTLISIYYQTQFDGMSPKDMTKEQNKLALLLMWANIGFYACCAADTWGSELGTLSQSWPVLITSFKSVPPGTNGGISKLGLMASFAGGAAVGLAADVFLITQYFAEYKSRALPRIPYNMVASFVGLAGSLIDSLLGAVLQASYLTKDHKVALNKTDDEDRLISGTPILTNNQVNVLASISTTILSGFISYFLFGLDKRHKALILQFNALFGTFPDFIARAPGRVNIIGEHIDYCGLPVFPMAIECDCLIAVKASDSDSMVKLHNVNNKKYESCEFEYSPSDVVEINTKEHKWSNYFKCGYKGAIEAIGNINPKGMLCLLDENIPPGAGLSSSSALVCCATLATMRANGKVLADEEIVKTAVASERYVGVNGGGIMAKQGAALFIEFQPRLQVVETLFPKTSPGICFIVADTMVVSDKAVTAPFCYNLRVVETRVGALILAKHLGVYDHPACRGADPLTYKGVMDTYFDVYGDFSKDEKNTVGLWIKKLKEMIEAIEDAFDQFPEGYTLEEMAGCLDMTPAQLKIKISADRFPVKAERFQLLKRARHVYNEALRVVRFRQVCDAFNKQSQTSDTSVLGQLGDLMNESQDSCRDLYDCSCPEIDELCSIARGEGSLGSRLTGAGWGGCTVHLILDNQISDFISAIKDKFYKKKYPNLTEDQLDQAIFATRPGSGAVIM</sequence>
<feature type="transmembrane region" description="Helical" evidence="18">
    <location>
        <begin position="119"/>
        <end position="140"/>
    </location>
</feature>
<feature type="transmembrane region" description="Helical" evidence="18">
    <location>
        <begin position="43"/>
        <end position="61"/>
    </location>
</feature>
<comment type="catalytic activity">
    <reaction evidence="17">
        <text>alpha-D-galactose + ATP = alpha-D-galactose 1-phosphate + ADP + H(+)</text>
        <dbReference type="Rhea" id="RHEA:13553"/>
        <dbReference type="ChEBI" id="CHEBI:15378"/>
        <dbReference type="ChEBI" id="CHEBI:28061"/>
        <dbReference type="ChEBI" id="CHEBI:30616"/>
        <dbReference type="ChEBI" id="CHEBI:58336"/>
        <dbReference type="ChEBI" id="CHEBI:456216"/>
        <dbReference type="EC" id="2.7.1.6"/>
    </reaction>
    <physiologicalReaction direction="left-to-right" evidence="17">
        <dbReference type="Rhea" id="RHEA:13554"/>
    </physiologicalReaction>
</comment>
<organism evidence="22 23">
    <name type="scientific">Mycoemilia scoparia</name>
    <dbReference type="NCBI Taxonomy" id="417184"/>
    <lineage>
        <taxon>Eukaryota</taxon>
        <taxon>Fungi</taxon>
        <taxon>Fungi incertae sedis</taxon>
        <taxon>Zoopagomycota</taxon>
        <taxon>Kickxellomycotina</taxon>
        <taxon>Kickxellomycetes</taxon>
        <taxon>Kickxellales</taxon>
        <taxon>Kickxellaceae</taxon>
        <taxon>Mycoemilia</taxon>
    </lineage>
</organism>
<gene>
    <name evidence="22" type="primary">GAL1</name>
    <name evidence="22" type="ORF">H4219_003876</name>
</gene>
<feature type="transmembrane region" description="Helical" evidence="18">
    <location>
        <begin position="171"/>
        <end position="197"/>
    </location>
</feature>
<dbReference type="InterPro" id="IPR006203">
    <property type="entry name" value="GHMP_knse_ATP-bd_CS"/>
</dbReference>
<evidence type="ECO:0000256" key="12">
    <source>
        <dbReference type="ARBA" id="ARBA00022989"/>
    </source>
</evidence>
<dbReference type="GO" id="GO:0006012">
    <property type="term" value="P:galactose metabolic process"/>
    <property type="evidence" value="ECO:0007669"/>
    <property type="project" value="UniProtKB-KW"/>
</dbReference>
<dbReference type="InterPro" id="IPR013750">
    <property type="entry name" value="GHMP_kinase_C_dom"/>
</dbReference>
<comment type="pathway">
    <text evidence="2">Carbohydrate metabolism; galactose metabolism.</text>
</comment>
<keyword evidence="11" id="KW-0067">ATP-binding</keyword>
<dbReference type="InterPro" id="IPR019741">
    <property type="entry name" value="Galactokinase_CS"/>
</dbReference>
<evidence type="ECO:0000313" key="23">
    <source>
        <dbReference type="Proteomes" id="UP001150538"/>
    </source>
</evidence>
<dbReference type="GO" id="GO:0005829">
    <property type="term" value="C:cytosol"/>
    <property type="evidence" value="ECO:0007669"/>
    <property type="project" value="TreeGrafter"/>
</dbReference>
<evidence type="ECO:0000256" key="7">
    <source>
        <dbReference type="ARBA" id="ARBA00022679"/>
    </source>
</evidence>
<dbReference type="PROSITE" id="PS00106">
    <property type="entry name" value="GALACTOKINASE"/>
    <property type="match status" value="1"/>
</dbReference>
<dbReference type="InterPro" id="IPR000705">
    <property type="entry name" value="Galactokinase"/>
</dbReference>
<feature type="transmembrane region" description="Helical" evidence="18">
    <location>
        <begin position="267"/>
        <end position="287"/>
    </location>
</feature>
<keyword evidence="14" id="KW-0299">Galactose metabolism</keyword>
<dbReference type="PROSITE" id="PS00627">
    <property type="entry name" value="GHMP_KINASES_ATP"/>
    <property type="match status" value="1"/>
</dbReference>
<evidence type="ECO:0000259" key="20">
    <source>
        <dbReference type="Pfam" id="PF08544"/>
    </source>
</evidence>
<evidence type="ECO:0000256" key="13">
    <source>
        <dbReference type="ARBA" id="ARBA00023136"/>
    </source>
</evidence>
<dbReference type="Gene3D" id="3.30.70.3170">
    <property type="match status" value="1"/>
</dbReference>
<keyword evidence="12 18" id="KW-1133">Transmembrane helix</keyword>
<evidence type="ECO:0000256" key="11">
    <source>
        <dbReference type="ARBA" id="ARBA00022840"/>
    </source>
</evidence>
<dbReference type="InterPro" id="IPR019539">
    <property type="entry name" value="GalKase_N"/>
</dbReference>
<dbReference type="Pfam" id="PF08544">
    <property type="entry name" value="GHMP_kinases_C"/>
    <property type="match status" value="1"/>
</dbReference>
<dbReference type="Pfam" id="PF01940">
    <property type="entry name" value="DUF92"/>
    <property type="match status" value="1"/>
</dbReference>
<evidence type="ECO:0000256" key="15">
    <source>
        <dbReference type="ARBA" id="ARBA00023277"/>
    </source>
</evidence>
<dbReference type="EC" id="2.7.1.6" evidence="5"/>
<comment type="caution">
    <text evidence="22">The sequence shown here is derived from an EMBL/GenBank/DDBJ whole genome shotgun (WGS) entry which is preliminary data.</text>
</comment>
<dbReference type="InterPro" id="IPR020568">
    <property type="entry name" value="Ribosomal_Su5_D2-typ_SF"/>
</dbReference>
<evidence type="ECO:0000256" key="1">
    <source>
        <dbReference type="ARBA" id="ARBA00004141"/>
    </source>
</evidence>
<evidence type="ECO:0000256" key="17">
    <source>
        <dbReference type="ARBA" id="ARBA00049538"/>
    </source>
</evidence>
<dbReference type="Gene3D" id="3.30.230.10">
    <property type="match status" value="1"/>
</dbReference>
<evidence type="ECO:0000259" key="21">
    <source>
        <dbReference type="Pfam" id="PF10509"/>
    </source>
</evidence>
<dbReference type="FunFam" id="1.20.1440.340:FF:000003">
    <property type="entry name" value="GAL1p Galactokinase"/>
    <property type="match status" value="1"/>
</dbReference>
<evidence type="ECO:0000256" key="3">
    <source>
        <dbReference type="ARBA" id="ARBA00006566"/>
    </source>
</evidence>
<accession>A0A9W7ZZ11</accession>
<protein>
    <recommendedName>
        <fullName evidence="6">Galactokinase</fullName>
        <ecNumber evidence="5">2.7.1.6</ecNumber>
    </recommendedName>
    <alternativeName>
        <fullName evidence="16">Galactose kinase</fullName>
    </alternativeName>
</protein>
<evidence type="ECO:0000256" key="18">
    <source>
        <dbReference type="SAM" id="Phobius"/>
    </source>
</evidence>
<dbReference type="GO" id="GO:0005524">
    <property type="term" value="F:ATP binding"/>
    <property type="evidence" value="ECO:0007669"/>
    <property type="project" value="UniProtKB-KW"/>
</dbReference>
<evidence type="ECO:0000256" key="16">
    <source>
        <dbReference type="ARBA" id="ARBA00029590"/>
    </source>
</evidence>
<feature type="domain" description="GHMP kinase C-terminal" evidence="20">
    <location>
        <begin position="668"/>
        <end position="740"/>
    </location>
</feature>
<keyword evidence="10" id="KW-0418">Kinase</keyword>
<dbReference type="PANTHER" id="PTHR10457">
    <property type="entry name" value="MEVALONATE KINASE/GALACTOKINASE"/>
    <property type="match status" value="1"/>
</dbReference>
<dbReference type="SUPFAM" id="SSF55060">
    <property type="entry name" value="GHMP Kinase, C-terminal domain"/>
    <property type="match status" value="1"/>
</dbReference>
<dbReference type="EMBL" id="JANBPU010000109">
    <property type="protein sequence ID" value="KAJ1916256.1"/>
    <property type="molecule type" value="Genomic_DNA"/>
</dbReference>
<evidence type="ECO:0000256" key="4">
    <source>
        <dbReference type="ARBA" id="ARBA00009012"/>
    </source>
</evidence>
<evidence type="ECO:0000256" key="14">
    <source>
        <dbReference type="ARBA" id="ARBA00023144"/>
    </source>
</evidence>
<evidence type="ECO:0000256" key="9">
    <source>
        <dbReference type="ARBA" id="ARBA00022741"/>
    </source>
</evidence>
<dbReference type="GO" id="GO:0016020">
    <property type="term" value="C:membrane"/>
    <property type="evidence" value="ECO:0007669"/>
    <property type="project" value="UniProtKB-SubCell"/>
</dbReference>
<evidence type="ECO:0000256" key="5">
    <source>
        <dbReference type="ARBA" id="ARBA00012315"/>
    </source>
</evidence>
<keyword evidence="7 22" id="KW-0808">Transferase</keyword>
<evidence type="ECO:0000256" key="10">
    <source>
        <dbReference type="ARBA" id="ARBA00022777"/>
    </source>
</evidence>
<feature type="transmembrane region" description="Helical" evidence="18">
    <location>
        <begin position="209"/>
        <end position="231"/>
    </location>
</feature>
<keyword evidence="9" id="KW-0547">Nucleotide-binding</keyword>
<dbReference type="Proteomes" id="UP001150538">
    <property type="component" value="Unassembled WGS sequence"/>
</dbReference>
<keyword evidence="8 18" id="KW-0812">Transmembrane</keyword>
<comment type="subcellular location">
    <subcellularLocation>
        <location evidence="1">Membrane</location>
        <topology evidence="1">Multi-pass membrane protein</topology>
    </subcellularLocation>
</comment>
<feature type="domain" description="Galactokinase N-terminal" evidence="21">
    <location>
        <begin position="297"/>
        <end position="344"/>
    </location>
</feature>
<dbReference type="InterPro" id="IPR014721">
    <property type="entry name" value="Ribsml_uS5_D2-typ_fold_subgr"/>
</dbReference>
<keyword evidence="13 18" id="KW-0472">Membrane</keyword>
<comment type="similarity">
    <text evidence="4">Belongs to the TMEM19 family.</text>
</comment>
<dbReference type="AlphaFoldDB" id="A0A9W7ZZ11"/>
<proteinExistence type="inferred from homology"/>
<dbReference type="PANTHER" id="PTHR10457:SF7">
    <property type="entry name" value="GALACTOKINASE-RELATED"/>
    <property type="match status" value="1"/>
</dbReference>
<keyword evidence="15" id="KW-0119">Carbohydrate metabolism</keyword>
<evidence type="ECO:0000313" key="22">
    <source>
        <dbReference type="EMBL" id="KAJ1916256.1"/>
    </source>
</evidence>
<dbReference type="OrthoDB" id="187738at2759"/>
<name>A0A9W7ZZ11_9FUNG</name>
<feature type="domain" description="GHMP kinase N-terminal" evidence="19">
    <location>
        <begin position="386"/>
        <end position="465"/>
    </location>
</feature>
<reference evidence="22" key="1">
    <citation type="submission" date="2022-07" db="EMBL/GenBank/DDBJ databases">
        <title>Phylogenomic reconstructions and comparative analyses of Kickxellomycotina fungi.</title>
        <authorList>
            <person name="Reynolds N.K."/>
            <person name="Stajich J.E."/>
            <person name="Barry K."/>
            <person name="Grigoriev I.V."/>
            <person name="Crous P."/>
            <person name="Smith M.E."/>
        </authorList>
    </citation>
    <scope>NUCLEOTIDE SEQUENCE</scope>
    <source>
        <strain evidence="22">NBRC 100468</strain>
    </source>
</reference>
<dbReference type="InterPro" id="IPR006204">
    <property type="entry name" value="GHMP_kinase_N_dom"/>
</dbReference>
<dbReference type="InterPro" id="IPR002794">
    <property type="entry name" value="DUF92_TMEM19"/>
</dbReference>
<dbReference type="Gene3D" id="1.20.1440.340">
    <property type="match status" value="1"/>
</dbReference>
<dbReference type="InterPro" id="IPR036554">
    <property type="entry name" value="GHMP_kinase_C_sf"/>
</dbReference>
<evidence type="ECO:0000259" key="19">
    <source>
        <dbReference type="Pfam" id="PF00288"/>
    </source>
</evidence>
<dbReference type="SUPFAM" id="SSF54211">
    <property type="entry name" value="Ribosomal protein S5 domain 2-like"/>
    <property type="match status" value="1"/>
</dbReference>
<comment type="similarity">
    <text evidence="3">Belongs to the GHMP kinase family. GalK subfamily.</text>
</comment>
<evidence type="ECO:0000256" key="6">
    <source>
        <dbReference type="ARBA" id="ARBA00019487"/>
    </source>
</evidence>
<evidence type="ECO:0000256" key="8">
    <source>
        <dbReference type="ARBA" id="ARBA00022692"/>
    </source>
</evidence>
<dbReference type="Pfam" id="PF10509">
    <property type="entry name" value="GalKase_gal_bdg"/>
    <property type="match status" value="1"/>
</dbReference>
<dbReference type="NCBIfam" id="TIGR00131">
    <property type="entry name" value="gal_kin"/>
    <property type="match status" value="1"/>
</dbReference>
<dbReference type="PRINTS" id="PR00473">
    <property type="entry name" value="GALCTOKINASE"/>
</dbReference>
<dbReference type="Pfam" id="PF00288">
    <property type="entry name" value="GHMP_kinases_N"/>
    <property type="match status" value="1"/>
</dbReference>
<dbReference type="PRINTS" id="PR00959">
    <property type="entry name" value="MEVGALKINASE"/>
</dbReference>
<dbReference type="GO" id="GO:0004335">
    <property type="term" value="F:galactokinase activity"/>
    <property type="evidence" value="ECO:0007669"/>
    <property type="project" value="UniProtKB-EC"/>
</dbReference>